<feature type="compositionally biased region" description="Basic and acidic residues" evidence="6">
    <location>
        <begin position="8"/>
        <end position="28"/>
    </location>
</feature>
<dbReference type="InterPro" id="IPR050815">
    <property type="entry name" value="TF_fung"/>
</dbReference>
<dbReference type="RefSeq" id="XP_018738421.1">
    <property type="nucleotide sequence ID" value="XM_018880619.1"/>
</dbReference>
<evidence type="ECO:0000256" key="1">
    <source>
        <dbReference type="ARBA" id="ARBA00004123"/>
    </source>
</evidence>
<evidence type="ECO:0000313" key="8">
    <source>
        <dbReference type="EMBL" id="ANB15944.1"/>
    </source>
</evidence>
<dbReference type="CDD" id="cd14653">
    <property type="entry name" value="ZIP_Gal4p-like"/>
    <property type="match status" value="1"/>
</dbReference>
<keyword evidence="3" id="KW-0805">Transcription regulation</keyword>
<evidence type="ECO:0000256" key="2">
    <source>
        <dbReference type="ARBA" id="ARBA00022723"/>
    </source>
</evidence>
<organism evidence="8 9">
    <name type="scientific">Sugiyamaella lignohabitans</name>
    <dbReference type="NCBI Taxonomy" id="796027"/>
    <lineage>
        <taxon>Eukaryota</taxon>
        <taxon>Fungi</taxon>
        <taxon>Dikarya</taxon>
        <taxon>Ascomycota</taxon>
        <taxon>Saccharomycotina</taxon>
        <taxon>Dipodascomycetes</taxon>
        <taxon>Dipodascales</taxon>
        <taxon>Trichomonascaceae</taxon>
        <taxon>Sugiyamaella</taxon>
    </lineage>
</organism>
<dbReference type="Pfam" id="PF00172">
    <property type="entry name" value="Zn_clus"/>
    <property type="match status" value="1"/>
</dbReference>
<reference evidence="8 9" key="1">
    <citation type="submission" date="2016-02" db="EMBL/GenBank/DDBJ databases">
        <title>Complete genome sequence and transcriptome regulation of the pentose utilising yeast Sugiyamaella lignohabitans.</title>
        <authorList>
            <person name="Bellasio M."/>
            <person name="Peymann A."/>
            <person name="Valli M."/>
            <person name="Sipitzky M."/>
            <person name="Graf A."/>
            <person name="Sauer M."/>
            <person name="Marx H."/>
            <person name="Mattanovich D."/>
        </authorList>
    </citation>
    <scope>NUCLEOTIDE SEQUENCE [LARGE SCALE GENOMIC DNA]</scope>
    <source>
        <strain evidence="8 9">CBS 10342</strain>
    </source>
</reference>
<feature type="region of interest" description="Disordered" evidence="6">
    <location>
        <begin position="1"/>
        <end position="36"/>
    </location>
</feature>
<dbReference type="PROSITE" id="PS00463">
    <property type="entry name" value="ZN2_CY6_FUNGAL_1"/>
    <property type="match status" value="1"/>
</dbReference>
<feature type="region of interest" description="Disordered" evidence="6">
    <location>
        <begin position="668"/>
        <end position="784"/>
    </location>
</feature>
<keyword evidence="4" id="KW-0804">Transcription</keyword>
<evidence type="ECO:0000256" key="5">
    <source>
        <dbReference type="ARBA" id="ARBA00023242"/>
    </source>
</evidence>
<feature type="region of interest" description="Disordered" evidence="6">
    <location>
        <begin position="643"/>
        <end position="662"/>
    </location>
</feature>
<dbReference type="SUPFAM" id="SSF57701">
    <property type="entry name" value="Zn2/Cys6 DNA-binding domain"/>
    <property type="match status" value="1"/>
</dbReference>
<dbReference type="InterPro" id="IPR036864">
    <property type="entry name" value="Zn2-C6_fun-type_DNA-bd_sf"/>
</dbReference>
<dbReference type="InterPro" id="IPR007219">
    <property type="entry name" value="XnlR_reg_dom"/>
</dbReference>
<feature type="compositionally biased region" description="Low complexity" evidence="6">
    <location>
        <begin position="677"/>
        <end position="688"/>
    </location>
</feature>
<feature type="domain" description="Zn(2)-C6 fungal-type" evidence="7">
    <location>
        <begin position="44"/>
        <end position="74"/>
    </location>
</feature>
<evidence type="ECO:0000256" key="6">
    <source>
        <dbReference type="SAM" id="MobiDB-lite"/>
    </source>
</evidence>
<dbReference type="InterPro" id="IPR001138">
    <property type="entry name" value="Zn2Cys6_DnaBD"/>
</dbReference>
<keyword evidence="9" id="KW-1185">Reference proteome</keyword>
<dbReference type="PANTHER" id="PTHR47338">
    <property type="entry name" value="ZN(II)2CYS6 TRANSCRIPTION FACTOR (EUROFUNG)-RELATED"/>
    <property type="match status" value="1"/>
</dbReference>
<dbReference type="Proteomes" id="UP000189580">
    <property type="component" value="Chromosome b"/>
</dbReference>
<dbReference type="GO" id="GO:0000981">
    <property type="term" value="F:DNA-binding transcription factor activity, RNA polymerase II-specific"/>
    <property type="evidence" value="ECO:0007669"/>
    <property type="project" value="InterPro"/>
</dbReference>
<evidence type="ECO:0000256" key="4">
    <source>
        <dbReference type="ARBA" id="ARBA00023163"/>
    </source>
</evidence>
<keyword evidence="5" id="KW-0539">Nucleus</keyword>
<dbReference type="EMBL" id="CP014503">
    <property type="protein sequence ID" value="ANB15944.1"/>
    <property type="molecule type" value="Genomic_DNA"/>
</dbReference>
<dbReference type="GeneID" id="30035630"/>
<name>A0A170QXJ1_9ASCO</name>
<dbReference type="KEGG" id="slb:AWJ20_3591"/>
<evidence type="ECO:0000313" key="9">
    <source>
        <dbReference type="Proteomes" id="UP000189580"/>
    </source>
</evidence>
<dbReference type="OrthoDB" id="5600212at2759"/>
<dbReference type="PANTHER" id="PTHR47338:SF10">
    <property type="entry name" value="TRANSCRIPTION FACTOR DOMAIN-CONTAINING PROTEIN-RELATED"/>
    <property type="match status" value="1"/>
</dbReference>
<sequence>MSSDEEMEIPHGAEDVGGSREDVSHSKGNENNGGASSMAKRHVACSLCRKRKLKCDGKRPKCSTCAKQNHICEYTETFRKAGPRRGYVKTLEQRVSQLEQMLAEATTRTSVAPVKAESAMLDNDDDNNPDSTYNIGAGDVSVGSAGHGVGGAITSGLGIPVDPTESILNGNEKGSTNPVIFNGTQGDNINGIVGSLDLDCRNDFLNGPYDMQISSLNMDEALPPDEMIKELLEMYFNGLNRMIPLIDRTRFMTRMSLVPSQRPKLFLQYAIFLKAACTSDKYTSLTPLFYKRACKYMNKAETSSRFRDVASVEYVQASVLISTFEYRNALFPQAWLRVGSTMRACQMLNMHVVDVDTFDTNSDEVTMSDSAVIDEIRRTYWVAVLCDRTASAGTGWPCISNTDDIFTKIPLDDSAIDTGGKSRLVSFESIFRNPDILARYKGSRLIIYILYSECQYEIAKLIMFPRKENDLSATGSWMAQYTRIDNLLSSLIFVLDPVPASDESPDRNLIINVHLMVHTAILCLNKCALLGLQNSPDLVRLFRREELLQRCANAATEITLLIRMSRDISSISAHPILTFVIYTCARFFLTAVQSGAAEFKRFKVHLDFLITTLRIMRVTMPMAQMFCDSIVTAAGEMFKNKPAPDVNSKLPPNCLWPEPDIRPDTMRREEELDTPQSMSSTGTSNGMSIALGAPGEYSGGFFHHSETKHRYGNRNKTDSNSANSVSSQPYSIPSVNSTRSPEDINTSSSSISDEFGHLHSQNTAPTSNDSGDSSSYLPSGLTPLTGTPDASGLAGLASIPVTTPSGNGFPVGLDWSSLMTTEAMWNDILSSTNK</sequence>
<comment type="subcellular location">
    <subcellularLocation>
        <location evidence="1">Nucleus</location>
    </subcellularLocation>
</comment>
<accession>A0A170QXJ1</accession>
<dbReference type="GO" id="GO:0005634">
    <property type="term" value="C:nucleus"/>
    <property type="evidence" value="ECO:0007669"/>
    <property type="project" value="UniProtKB-SubCell"/>
</dbReference>
<evidence type="ECO:0000259" key="7">
    <source>
        <dbReference type="PROSITE" id="PS50048"/>
    </source>
</evidence>
<dbReference type="AlphaFoldDB" id="A0A170QXJ1"/>
<dbReference type="GO" id="GO:0006351">
    <property type="term" value="P:DNA-templated transcription"/>
    <property type="evidence" value="ECO:0007669"/>
    <property type="project" value="InterPro"/>
</dbReference>
<evidence type="ECO:0000256" key="3">
    <source>
        <dbReference type="ARBA" id="ARBA00023015"/>
    </source>
</evidence>
<dbReference type="Pfam" id="PF04082">
    <property type="entry name" value="Fungal_trans"/>
    <property type="match status" value="1"/>
</dbReference>
<dbReference type="CDD" id="cd00067">
    <property type="entry name" value="GAL4"/>
    <property type="match status" value="1"/>
</dbReference>
<feature type="compositionally biased region" description="Polar residues" evidence="6">
    <location>
        <begin position="759"/>
        <end position="784"/>
    </location>
</feature>
<dbReference type="SMART" id="SM00066">
    <property type="entry name" value="GAL4"/>
    <property type="match status" value="1"/>
</dbReference>
<dbReference type="GO" id="GO:0008270">
    <property type="term" value="F:zinc ion binding"/>
    <property type="evidence" value="ECO:0007669"/>
    <property type="project" value="InterPro"/>
</dbReference>
<feature type="compositionally biased region" description="Polar residues" evidence="6">
    <location>
        <begin position="718"/>
        <end position="752"/>
    </location>
</feature>
<protein>
    <submittedName>
        <fullName evidence="8">Galactose-responsive transcription factor GAL4</fullName>
    </submittedName>
</protein>
<dbReference type="CDD" id="cd12148">
    <property type="entry name" value="fungal_TF_MHR"/>
    <property type="match status" value="1"/>
</dbReference>
<gene>
    <name evidence="8" type="primary">GAL4</name>
    <name evidence="8" type="ORF">AWJ20_3591</name>
</gene>
<dbReference type="GO" id="GO:0003677">
    <property type="term" value="F:DNA binding"/>
    <property type="evidence" value="ECO:0007669"/>
    <property type="project" value="InterPro"/>
</dbReference>
<dbReference type="Gene3D" id="4.10.240.10">
    <property type="entry name" value="Zn(2)-C6 fungal-type DNA-binding domain"/>
    <property type="match status" value="1"/>
</dbReference>
<proteinExistence type="predicted"/>
<dbReference type="SMART" id="SM00906">
    <property type="entry name" value="Fungal_trans"/>
    <property type="match status" value="1"/>
</dbReference>
<keyword evidence="2" id="KW-0479">Metal-binding</keyword>
<dbReference type="PROSITE" id="PS50048">
    <property type="entry name" value="ZN2_CY6_FUNGAL_2"/>
    <property type="match status" value="1"/>
</dbReference>